<evidence type="ECO:0000256" key="1">
    <source>
        <dbReference type="ARBA" id="ARBA00022729"/>
    </source>
</evidence>
<name>A0A0G3ERL5_9BURK</name>
<protein>
    <recommendedName>
        <fullName evidence="5">ABC transporter substrate-binding protein</fullName>
    </recommendedName>
</protein>
<dbReference type="GO" id="GO:0015846">
    <property type="term" value="P:polyamine transport"/>
    <property type="evidence" value="ECO:0007669"/>
    <property type="project" value="InterPro"/>
</dbReference>
<dbReference type="KEGG" id="ptx:ABW99_16675"/>
<dbReference type="Proteomes" id="UP000036700">
    <property type="component" value="Chromosome"/>
</dbReference>
<dbReference type="PANTHER" id="PTHR30006:SF2">
    <property type="entry name" value="ABC TRANSPORTER SUBSTRATE-BINDING PROTEIN"/>
    <property type="match status" value="1"/>
</dbReference>
<evidence type="ECO:0000313" key="4">
    <source>
        <dbReference type="Proteomes" id="UP000036700"/>
    </source>
</evidence>
<keyword evidence="1 2" id="KW-0732">Signal</keyword>
<gene>
    <name evidence="3" type="ORF">ABW99_16675</name>
</gene>
<dbReference type="GO" id="GO:0015888">
    <property type="term" value="P:thiamine transport"/>
    <property type="evidence" value="ECO:0007669"/>
    <property type="project" value="TreeGrafter"/>
</dbReference>
<dbReference type="GO" id="GO:0030975">
    <property type="term" value="F:thiamine binding"/>
    <property type="evidence" value="ECO:0007669"/>
    <property type="project" value="TreeGrafter"/>
</dbReference>
<dbReference type="STRING" id="445709.ABW99_16675"/>
<organism evidence="3 4">
    <name type="scientific">Pandoraea thiooxydans</name>
    <dbReference type="NCBI Taxonomy" id="445709"/>
    <lineage>
        <taxon>Bacteria</taxon>
        <taxon>Pseudomonadati</taxon>
        <taxon>Pseudomonadota</taxon>
        <taxon>Betaproteobacteria</taxon>
        <taxon>Burkholderiales</taxon>
        <taxon>Burkholderiaceae</taxon>
        <taxon>Pandoraea</taxon>
    </lineage>
</organism>
<dbReference type="Pfam" id="PF13343">
    <property type="entry name" value="SBP_bac_6"/>
    <property type="match status" value="1"/>
</dbReference>
<evidence type="ECO:0000256" key="2">
    <source>
        <dbReference type="SAM" id="SignalP"/>
    </source>
</evidence>
<accession>A0A0G3ERL5</accession>
<reference evidence="4" key="1">
    <citation type="submission" date="2015-06" db="EMBL/GenBank/DDBJ databases">
        <authorList>
            <person name="Lim Y.L."/>
            <person name="Ee R."/>
            <person name="Yong D."/>
            <person name="How K.Y."/>
            <person name="Yin W.F."/>
            <person name="Chan K.G."/>
        </authorList>
    </citation>
    <scope>NUCLEOTIDE SEQUENCE [LARGE SCALE GENOMIC DNA]</scope>
    <source>
        <strain evidence="4">DSM 25325</strain>
    </source>
</reference>
<dbReference type="GO" id="GO:0030976">
    <property type="term" value="F:thiamine pyrophosphate binding"/>
    <property type="evidence" value="ECO:0007669"/>
    <property type="project" value="TreeGrafter"/>
</dbReference>
<feature type="chain" id="PRO_5002553664" description="ABC transporter substrate-binding protein" evidence="2">
    <location>
        <begin position="23"/>
        <end position="354"/>
    </location>
</feature>
<dbReference type="Gene3D" id="3.40.190.10">
    <property type="entry name" value="Periplasmic binding protein-like II"/>
    <property type="match status" value="2"/>
</dbReference>
<evidence type="ECO:0008006" key="5">
    <source>
        <dbReference type="Google" id="ProtNLM"/>
    </source>
</evidence>
<proteinExistence type="predicted"/>
<dbReference type="GO" id="GO:0019808">
    <property type="term" value="F:polyamine binding"/>
    <property type="evidence" value="ECO:0007669"/>
    <property type="project" value="InterPro"/>
</dbReference>
<feature type="signal peptide" evidence="2">
    <location>
        <begin position="1"/>
        <end position="22"/>
    </location>
</feature>
<dbReference type="EMBL" id="CP011568">
    <property type="protein sequence ID" value="AKJ69600.1"/>
    <property type="molecule type" value="Genomic_DNA"/>
</dbReference>
<evidence type="ECO:0000313" key="3">
    <source>
        <dbReference type="EMBL" id="AKJ69600.1"/>
    </source>
</evidence>
<dbReference type="AlphaFoldDB" id="A0A0G3ERL5"/>
<keyword evidence="4" id="KW-1185">Reference proteome</keyword>
<dbReference type="SUPFAM" id="SSF53850">
    <property type="entry name" value="Periplasmic binding protein-like II"/>
    <property type="match status" value="1"/>
</dbReference>
<dbReference type="GO" id="GO:0030288">
    <property type="term" value="C:outer membrane-bounded periplasmic space"/>
    <property type="evidence" value="ECO:0007669"/>
    <property type="project" value="TreeGrafter"/>
</dbReference>
<dbReference type="PANTHER" id="PTHR30006">
    <property type="entry name" value="THIAMINE-BINDING PERIPLASMIC PROTEIN-RELATED"/>
    <property type="match status" value="1"/>
</dbReference>
<dbReference type="RefSeq" id="WP_047215515.1">
    <property type="nucleotide sequence ID" value="NZ_CP011568.3"/>
</dbReference>
<dbReference type="PRINTS" id="PR00909">
    <property type="entry name" value="SPERMDNBNDNG"/>
</dbReference>
<dbReference type="InterPro" id="IPR001188">
    <property type="entry name" value="Sperm_putr-bd"/>
</dbReference>
<sequence length="354" mass="38732">MKRRSVLKIGGALPLLSLGSLGAVDAFGQAKPASVTVLTWGGLWGDALQKGVGQRLTAQTGVPVIEDRGSTPDQRITKLKVGLAHQTYDLVQLHDGLFPLAVSQGVLQKINPHSPRLTNLPDVYPQFKHEYWVAQIYSAIGIAYNAKAIKKPPRSWADLWRPEFRGKIVLPASSHSIGLYIIPIGAMAAGKSPKDGDAGFEMFEKMVKLQPIFEPDTDTIMADLVSGEATIGVLYNAQTETVAKRNPDVKWVFPEEGAISISWGTGIAKNAPSLDYAERFLNLTLDPQGQIGFAEAFNYPGTNRKTQALLPPALQKSIVLSDAERSRLVDLDQQYMSEQRVSWMSRWNRIVAGA</sequence>
<dbReference type="PATRIC" id="fig|445709.3.peg.3522"/>